<proteinExistence type="predicted"/>
<gene>
    <name evidence="3" type="ORF">DASC09_016700</name>
</gene>
<keyword evidence="4" id="KW-1185">Reference proteome</keyword>
<reference evidence="3 4" key="1">
    <citation type="journal article" date="2023" name="Elife">
        <title>Identification of key yeast species and microbe-microbe interactions impacting larval growth of Drosophila in the wild.</title>
        <authorList>
            <person name="Mure A."/>
            <person name="Sugiura Y."/>
            <person name="Maeda R."/>
            <person name="Honda K."/>
            <person name="Sakurai N."/>
            <person name="Takahashi Y."/>
            <person name="Watada M."/>
            <person name="Katoh T."/>
            <person name="Gotoh A."/>
            <person name="Gotoh Y."/>
            <person name="Taniguchi I."/>
            <person name="Nakamura K."/>
            <person name="Hayashi T."/>
            <person name="Katayama T."/>
            <person name="Uemura T."/>
            <person name="Hattori Y."/>
        </authorList>
    </citation>
    <scope>NUCLEOTIDE SEQUENCE [LARGE SCALE GENOMIC DNA]</scope>
    <source>
        <strain evidence="3 4">SC-9</strain>
    </source>
</reference>
<protein>
    <recommendedName>
        <fullName evidence="2">DUF1746 domain-containing protein</fullName>
    </recommendedName>
</protein>
<dbReference type="InterPro" id="IPR013715">
    <property type="entry name" value="DUF1746"/>
</dbReference>
<dbReference type="InterPro" id="IPR038967">
    <property type="entry name" value="Dsc4-like"/>
</dbReference>
<dbReference type="EMBL" id="BTFZ01000002">
    <property type="protein sequence ID" value="GMM34345.1"/>
    <property type="molecule type" value="Genomic_DNA"/>
</dbReference>
<dbReference type="RefSeq" id="XP_064851345.1">
    <property type="nucleotide sequence ID" value="XM_064995273.1"/>
</dbReference>
<dbReference type="GO" id="GO:0032933">
    <property type="term" value="P:SREBP signaling pathway"/>
    <property type="evidence" value="ECO:0007669"/>
    <property type="project" value="InterPro"/>
</dbReference>
<organism evidence="3 4">
    <name type="scientific">Saccharomycopsis crataegensis</name>
    <dbReference type="NCBI Taxonomy" id="43959"/>
    <lineage>
        <taxon>Eukaryota</taxon>
        <taxon>Fungi</taxon>
        <taxon>Dikarya</taxon>
        <taxon>Ascomycota</taxon>
        <taxon>Saccharomycotina</taxon>
        <taxon>Saccharomycetes</taxon>
        <taxon>Saccharomycopsidaceae</taxon>
        <taxon>Saccharomycopsis</taxon>
    </lineage>
</organism>
<dbReference type="PANTHER" id="PTHR39405">
    <property type="entry name" value="DSC E3 UBIQUITIN LIGASE COMPLEX SUBUNIT 4"/>
    <property type="match status" value="1"/>
</dbReference>
<feature type="region of interest" description="Disordered" evidence="1">
    <location>
        <begin position="196"/>
        <end position="222"/>
    </location>
</feature>
<name>A0AAV5QHD2_9ASCO</name>
<dbReference type="GO" id="GO:0044695">
    <property type="term" value="C:Dsc E3 ubiquitin ligase complex"/>
    <property type="evidence" value="ECO:0007669"/>
    <property type="project" value="InterPro"/>
</dbReference>
<dbReference type="Proteomes" id="UP001360560">
    <property type="component" value="Unassembled WGS sequence"/>
</dbReference>
<comment type="caution">
    <text evidence="3">The sequence shown here is derived from an EMBL/GenBank/DDBJ whole genome shotgun (WGS) entry which is preliminary data.</text>
</comment>
<feature type="region of interest" description="Disordered" evidence="1">
    <location>
        <begin position="1"/>
        <end position="22"/>
    </location>
</feature>
<accession>A0AAV5QHD2</accession>
<evidence type="ECO:0000259" key="2">
    <source>
        <dbReference type="Pfam" id="PF08508"/>
    </source>
</evidence>
<dbReference type="AlphaFoldDB" id="A0AAV5QHD2"/>
<sequence length="261" mass="29277">MNDQSPREPLLPGSFPGNNHVTPTTAPREFMLKTFERRFIHKSLVNRKKYFHTHLNSNLGTLLIAFAILEFLKDLSLSKLLFRSFVQCTVKKMMDPEVVMIANTEPLKKFSTLLLLLCNVYCLAYSLVCDLPNHGSGGFLIGEWTLQVIGERPPGHKWVLVVYDMIIFNLQAVAFASAHDFKKKYPVTNVPADGSVNGVTHAGNDRENANEASVNNDYSSTEETELLQRQQEDCEYDGIQGNVIVASISLKSLFSEFSSTI</sequence>
<dbReference type="Pfam" id="PF08508">
    <property type="entry name" value="DUF1746"/>
    <property type="match status" value="1"/>
</dbReference>
<dbReference type="PANTHER" id="PTHR39405:SF1">
    <property type="entry name" value="DSC E3 UBIQUITIN LIGASE COMPLEX SUBUNIT 4"/>
    <property type="match status" value="1"/>
</dbReference>
<dbReference type="GeneID" id="90072324"/>
<feature type="domain" description="DUF1746" evidence="2">
    <location>
        <begin position="59"/>
        <end position="173"/>
    </location>
</feature>
<feature type="compositionally biased region" description="Polar residues" evidence="1">
    <location>
        <begin position="210"/>
        <end position="219"/>
    </location>
</feature>
<evidence type="ECO:0000256" key="1">
    <source>
        <dbReference type="SAM" id="MobiDB-lite"/>
    </source>
</evidence>
<dbReference type="GO" id="GO:0005783">
    <property type="term" value="C:endoplasmic reticulum"/>
    <property type="evidence" value="ECO:0007669"/>
    <property type="project" value="TreeGrafter"/>
</dbReference>
<evidence type="ECO:0000313" key="4">
    <source>
        <dbReference type="Proteomes" id="UP001360560"/>
    </source>
</evidence>
<evidence type="ECO:0000313" key="3">
    <source>
        <dbReference type="EMBL" id="GMM34345.1"/>
    </source>
</evidence>